<feature type="compositionally biased region" description="Low complexity" evidence="1">
    <location>
        <begin position="1531"/>
        <end position="1544"/>
    </location>
</feature>
<feature type="region of interest" description="Disordered" evidence="1">
    <location>
        <begin position="1035"/>
        <end position="1083"/>
    </location>
</feature>
<reference evidence="2 3" key="1">
    <citation type="journal article" date="2007" name="Science">
        <title>Genomic minimalism in the early diverging intestinal parasite Giardia lamblia.</title>
        <authorList>
            <person name="Morrison H.G."/>
            <person name="McArthur A.G."/>
            <person name="Gillin F.D."/>
            <person name="Aley S.B."/>
            <person name="Adam R.D."/>
            <person name="Olsen G.J."/>
            <person name="Best A.A."/>
            <person name="Cande W.Z."/>
            <person name="Chen F."/>
            <person name="Cipriano M.J."/>
            <person name="Davids B.J."/>
            <person name="Dawson S.C."/>
            <person name="Elmendorf H.G."/>
            <person name="Hehl A.B."/>
            <person name="Holder M.E."/>
            <person name="Huse S.M."/>
            <person name="Kim U.U."/>
            <person name="Lasek-Nesselquist E."/>
            <person name="Manning G."/>
            <person name="Nigam A."/>
            <person name="Nixon J.E."/>
            <person name="Palm D."/>
            <person name="Passamaneck N.E."/>
            <person name="Prabhu A."/>
            <person name="Reich C.I."/>
            <person name="Reiner D.S."/>
            <person name="Samuelson J."/>
            <person name="Svard S.G."/>
            <person name="Sogin M.L."/>
        </authorList>
    </citation>
    <scope>NUCLEOTIDE SEQUENCE [LARGE SCALE GENOMIC DNA]</scope>
    <source>
        <strain evidence="2 3">WB C6</strain>
    </source>
</reference>
<dbReference type="VEuPathDB" id="GiardiaDB:GL50803_114751"/>
<feature type="region of interest" description="Disordered" evidence="1">
    <location>
        <begin position="1307"/>
        <end position="1327"/>
    </location>
</feature>
<feature type="compositionally biased region" description="Basic and acidic residues" evidence="1">
    <location>
        <begin position="1517"/>
        <end position="1528"/>
    </location>
</feature>
<dbReference type="HOGENOM" id="CLU_236984_0_0_1"/>
<sequence length="1847" mass="202262">MYTASFTLTNISTEIGRIEGSLSDQILCFNRPVLPRGSGYFYDLLRVDPSDTIGTQILIINPISQTYGTMYTKPLSFRLLFEARLLGTVTNSFLRIWLPVPPSGFTALGLCVSITEHPPDNFYCIRSEFAAQPQEDDINSFSYLILRSPITPNFSLIRSHYFSFSVNNYLPVLHPMFLLSLQRQAVVRDIPVISRLFDYIPRPKSRRVDPAVDRHVLLRLTLYKVISDTDSKSTRSIATPKIGSSRSIRLSSASMAGGMNMSRFSKSGLTSRFIDDLPEIDDDLTTVYLVKPARGPRFGDSVGTKNSVVPHDSVLAMLSQESDSNHADASASIITPELVHEIFVPCIGFNLVAVMPSSFAPPEKNSSKGALNDRESSISYASESTTLDDARAAAHRAAREPQQVTYTYLYAPVAPAGYTAVSVVLGDEMGEPPNPASVLTVNNKYITYTDACSIIGELYDRDSAEYCYRFLKTQSKMLEERRKAATLCFADNRTDVTTADRFTRPILTDVPLPPPSYSSQLGLRVEATALHNVPESPLRSNTQMAFGNEPSTTATTTTTTTTTRTGTACTERQDAVRSCVTGDSRLESRSAALSDLSEVADLDQLVRPTARAVQLVTPRGSPFIFVNDPKVDELEPDKSASPKYPIISPAILNFIFSATSISSKDFMSGVTIEQEYVKIATLDLPTHKLQFLEPSLKKPSYSCFGSIIYWDKQAVTTAQPLKPPTPQQPTTKTSSNPRAGSAKNVQHVQEPEPQAITSQASKAESIPPVLPLELGLISKSSGFDSYIFSEPDALVPVWSSEDLETDTKIVVYEMIPQLGYAALGYVVSLSGEIPCKSRYCCVSLAFVSRATAFHVHSGIRLPQVANFDKQYLIALRRPHPFAPLSNKDHSGMAYFNLTRFSDNDAQKAMKVLDFPPVSSTVWIIKAQLLTAVSSQRQPKIGEQNEQNNVSTLVEAFRAMPLSFELTLELLQDSTGQIIVDERFECGSPGVNRLASLLQEISELKKPGLLLTTKSIITTTATSADNQAVVENSTMKVPKEKQALHGEVEGASKLPRTTSGKRPDGLPPSSASEPPPPREGSLENASMKQCLATLVDPRWLTFGTRHVSTSLDLIPVVRNTLPNAVSTTSNGSFARPAEVCYLATVQIGTTQCLVFRPVPFPNYISLGEVVVPLQFLSMTHTLGDAFQVALTTGFTSKLSQEQNASMKERQTSISFLEAVLQRCLLCVHLSLCEYVTLKAVRPAELDLAAALFSAPIVDNSNMHTTLSGVSCVTDTSKQHNGQTVSSIKTSLCPSDSAKTSTLNLTTLGDAPATKQRDPTQLSPQGAPFVGLSQENVENVRLNSGRFTPSRAKSHGSTKVHQRLDFLELYDDIDLPETENLAVAPPRPSTRGNNALILQQAQDLRSCFDIGHVEQYSSQQSDIRLDPSSDLYADFAGHESLPGHPVSTGVLTLLADGYREDEGNGCWLYSDGVHIFASLSPQKELSIPRLKASYLNQLTRKLLISKGEELHLLKAKENDQTMKDQTERGELASLKSGSKTFSTTKKQGPEQTPLCQLDCLIDIPYDGIYYWMDPLPAYSLLCACLAADGKPSKEVGLELEIRAFDEGVQKDLVSACMVSLSSLHMVSYEQPLSAEKLLSACPPIQQQDGTRKGKQGEAKKSARPLGPVIHKNIIINTPASRLDGMPDPMKPSVDVEDLAAKHSANAKLLRALFEICDALHATEQFKLMGRETILSFRSPQGYVLVSDKVPVMRTNEVAKPAFLGIGEDVTPGWFLIFEKVLARCAGSYITLHNMTPVELVLLVFQFIGFVPSKAGSSRHGVRIYYTPTEASLVNFSPESVELLLEQKTI</sequence>
<organism evidence="2 3">
    <name type="scientific">Giardia intestinalis (strain ATCC 50803 / WB clone C6)</name>
    <name type="common">Giardia lamblia</name>
    <dbReference type="NCBI Taxonomy" id="184922"/>
    <lineage>
        <taxon>Eukaryota</taxon>
        <taxon>Metamonada</taxon>
        <taxon>Diplomonadida</taxon>
        <taxon>Hexamitidae</taxon>
        <taxon>Giardiinae</taxon>
        <taxon>Giardia</taxon>
    </lineage>
</organism>
<evidence type="ECO:0000313" key="2">
    <source>
        <dbReference type="EMBL" id="KAE8305636.1"/>
    </source>
</evidence>
<feature type="region of interest" description="Disordered" evidence="1">
    <location>
        <begin position="537"/>
        <end position="565"/>
    </location>
</feature>
<gene>
    <name evidence="2" type="ORF">GL50803_00114751</name>
</gene>
<dbReference type="Proteomes" id="UP000001548">
    <property type="component" value="Unassembled WGS sequence"/>
</dbReference>
<comment type="caution">
    <text evidence="2">The sequence shown here is derived from an EMBL/GenBank/DDBJ whole genome shotgun (WGS) entry which is preliminary data.</text>
</comment>
<feature type="region of interest" description="Disordered" evidence="1">
    <location>
        <begin position="719"/>
        <end position="761"/>
    </location>
</feature>
<dbReference type="PANTHER" id="PTHR48219:SF1">
    <property type="entry name" value="VACUOLAR PROTEIN SORTING-ASSOCIATED PROTEIN 62"/>
    <property type="match status" value="1"/>
</dbReference>
<evidence type="ECO:0000256" key="1">
    <source>
        <dbReference type="SAM" id="MobiDB-lite"/>
    </source>
</evidence>
<dbReference type="PANTHER" id="PTHR48219">
    <property type="entry name" value="VACUOLAR PROTEIN SORTING-ASSOCIATED PROTEIN 62-RELATED"/>
    <property type="match status" value="1"/>
</dbReference>
<dbReference type="EMBL" id="AACB03000001">
    <property type="protein sequence ID" value="KAE8305636.1"/>
    <property type="molecule type" value="Genomic_DNA"/>
</dbReference>
<evidence type="ECO:0000313" key="3">
    <source>
        <dbReference type="Proteomes" id="UP000001548"/>
    </source>
</evidence>
<name>D3KHB8_GIAIC</name>
<proteinExistence type="predicted"/>
<accession>D3KHB8</accession>
<feature type="region of interest" description="Disordered" evidence="1">
    <location>
        <begin position="360"/>
        <end position="383"/>
    </location>
</feature>
<feature type="compositionally biased region" description="Polar residues" evidence="1">
    <location>
        <begin position="538"/>
        <end position="551"/>
    </location>
</feature>
<feature type="compositionally biased region" description="Basic and acidic residues" evidence="1">
    <location>
        <begin position="1036"/>
        <end position="1049"/>
    </location>
</feature>
<protein>
    <submittedName>
        <fullName evidence="2">Uncharacterized protein</fullName>
    </submittedName>
</protein>
<feature type="region of interest" description="Disordered" evidence="1">
    <location>
        <begin position="1517"/>
        <end position="1548"/>
    </location>
</feature>
<feature type="compositionally biased region" description="Polar residues" evidence="1">
    <location>
        <begin position="734"/>
        <end position="747"/>
    </location>
</feature>
<dbReference type="OMA" id="WFLIFEK"/>
<keyword evidence="3" id="KW-1185">Reference proteome</keyword>
<feature type="compositionally biased region" description="Low complexity" evidence="1">
    <location>
        <begin position="552"/>
        <end position="565"/>
    </location>
</feature>